<dbReference type="InterPro" id="IPR001387">
    <property type="entry name" value="Cro/C1-type_HTH"/>
</dbReference>
<proteinExistence type="predicted"/>
<evidence type="ECO:0000313" key="3">
    <source>
        <dbReference type="Proteomes" id="UP001176883"/>
    </source>
</evidence>
<organism evidence="2 3">
    <name type="scientific">Flavivirga aquimarina</name>
    <dbReference type="NCBI Taxonomy" id="2027862"/>
    <lineage>
        <taxon>Bacteria</taxon>
        <taxon>Pseudomonadati</taxon>
        <taxon>Bacteroidota</taxon>
        <taxon>Flavobacteriia</taxon>
        <taxon>Flavobacteriales</taxon>
        <taxon>Flavobacteriaceae</taxon>
        <taxon>Flavivirga</taxon>
    </lineage>
</organism>
<dbReference type="RefSeq" id="WP_303277932.1">
    <property type="nucleotide sequence ID" value="NZ_JAUOEK010000118.1"/>
</dbReference>
<sequence length="83" mass="9411">MAKKVKNSRPKVVIVLAKRIKQIIIGQQLVQKNVAHDAGIDVENLRKYIKGTQEMKIGMLLRISKSLGVTMSELLRDIEKDIE</sequence>
<evidence type="ECO:0000259" key="1">
    <source>
        <dbReference type="PROSITE" id="PS50943"/>
    </source>
</evidence>
<dbReference type="PROSITE" id="PS50943">
    <property type="entry name" value="HTH_CROC1"/>
    <property type="match status" value="1"/>
</dbReference>
<evidence type="ECO:0000313" key="2">
    <source>
        <dbReference type="EMBL" id="MDO5970241.1"/>
    </source>
</evidence>
<dbReference type="SMART" id="SM00530">
    <property type="entry name" value="HTH_XRE"/>
    <property type="match status" value="1"/>
</dbReference>
<protein>
    <submittedName>
        <fullName evidence="2">Helix-turn-helix transcriptional regulator</fullName>
    </submittedName>
</protein>
<gene>
    <name evidence="2" type="ORF">Q4Q35_10520</name>
</gene>
<dbReference type="Pfam" id="PF13443">
    <property type="entry name" value="HTH_26"/>
    <property type="match status" value="1"/>
</dbReference>
<keyword evidence="3" id="KW-1185">Reference proteome</keyword>
<name>A0ABT8WB15_9FLAO</name>
<dbReference type="Gene3D" id="1.10.260.40">
    <property type="entry name" value="lambda repressor-like DNA-binding domains"/>
    <property type="match status" value="1"/>
</dbReference>
<accession>A0ABT8WB15</accession>
<dbReference type="CDD" id="cd00093">
    <property type="entry name" value="HTH_XRE"/>
    <property type="match status" value="1"/>
</dbReference>
<dbReference type="SUPFAM" id="SSF47413">
    <property type="entry name" value="lambda repressor-like DNA-binding domains"/>
    <property type="match status" value="1"/>
</dbReference>
<comment type="caution">
    <text evidence="2">The sequence shown here is derived from an EMBL/GenBank/DDBJ whole genome shotgun (WGS) entry which is preliminary data.</text>
</comment>
<reference evidence="2" key="1">
    <citation type="submission" date="2023-07" db="EMBL/GenBank/DDBJ databases">
        <title>Two novel species in the genus Flavivirga.</title>
        <authorList>
            <person name="Kwon K."/>
        </authorList>
    </citation>
    <scope>NUCLEOTIDE SEQUENCE</scope>
    <source>
        <strain evidence="2">KCTC 52353</strain>
    </source>
</reference>
<feature type="domain" description="HTH cro/C1-type" evidence="1">
    <location>
        <begin position="20"/>
        <end position="74"/>
    </location>
</feature>
<dbReference type="InterPro" id="IPR010982">
    <property type="entry name" value="Lambda_DNA-bd_dom_sf"/>
</dbReference>
<dbReference type="EMBL" id="JAUOEK010000118">
    <property type="protein sequence ID" value="MDO5970241.1"/>
    <property type="molecule type" value="Genomic_DNA"/>
</dbReference>
<dbReference type="Proteomes" id="UP001176883">
    <property type="component" value="Unassembled WGS sequence"/>
</dbReference>